<keyword evidence="7" id="KW-1185">Reference proteome</keyword>
<dbReference type="CDD" id="cd03767">
    <property type="entry name" value="SR_Res_par"/>
    <property type="match status" value="1"/>
</dbReference>
<dbReference type="Proteomes" id="UP001153050">
    <property type="component" value="Unassembled WGS sequence"/>
</dbReference>
<dbReference type="Pfam" id="PF00239">
    <property type="entry name" value="Resolvase"/>
    <property type="match status" value="1"/>
</dbReference>
<accession>A0ABM9DSB5</accession>
<dbReference type="PROSITE" id="PS00397">
    <property type="entry name" value="RECOMBINASES_1"/>
    <property type="match status" value="1"/>
</dbReference>
<evidence type="ECO:0000259" key="5">
    <source>
        <dbReference type="PROSITE" id="PS51736"/>
    </source>
</evidence>
<evidence type="ECO:0000256" key="4">
    <source>
        <dbReference type="PROSITE-ProRule" id="PRU10137"/>
    </source>
</evidence>
<proteinExistence type="predicted"/>
<evidence type="ECO:0000313" key="7">
    <source>
        <dbReference type="Proteomes" id="UP001153050"/>
    </source>
</evidence>
<dbReference type="RefSeq" id="WP_254017941.1">
    <property type="nucleotide sequence ID" value="NZ_CAKXZT010000117.1"/>
</dbReference>
<dbReference type="SMART" id="SM00857">
    <property type="entry name" value="Resolvase"/>
    <property type="match status" value="1"/>
</dbReference>
<dbReference type="InterPro" id="IPR036162">
    <property type="entry name" value="Resolvase-like_N_sf"/>
</dbReference>
<keyword evidence="1" id="KW-0229">DNA integration</keyword>
<dbReference type="InterPro" id="IPR006118">
    <property type="entry name" value="Recombinase_CS"/>
</dbReference>
<name>A0ABM9DSB5_9HYPH</name>
<dbReference type="EMBL" id="CAKXZT010000117">
    <property type="protein sequence ID" value="CAH2399610.1"/>
    <property type="molecule type" value="Genomic_DNA"/>
</dbReference>
<dbReference type="SUPFAM" id="SSF53041">
    <property type="entry name" value="Resolvase-like"/>
    <property type="match status" value="1"/>
</dbReference>
<feature type="active site" description="O-(5'-phospho-DNA)-serine intermediate" evidence="4">
    <location>
        <position position="11"/>
    </location>
</feature>
<keyword evidence="3" id="KW-0233">DNA recombination</keyword>
<dbReference type="PROSITE" id="PS00398">
    <property type="entry name" value="RECOMBINASES_2"/>
    <property type="match status" value="1"/>
</dbReference>
<comment type="caution">
    <text evidence="6">The sequence shown here is derived from an EMBL/GenBank/DDBJ whole genome shotgun (WGS) entry which is preliminary data.</text>
</comment>
<evidence type="ECO:0000256" key="1">
    <source>
        <dbReference type="ARBA" id="ARBA00022908"/>
    </source>
</evidence>
<evidence type="ECO:0000313" key="6">
    <source>
        <dbReference type="EMBL" id="CAH2399610.1"/>
    </source>
</evidence>
<feature type="domain" description="Resolvase/invertase-type recombinase catalytic" evidence="5">
    <location>
        <begin position="3"/>
        <end position="157"/>
    </location>
</feature>
<protein>
    <submittedName>
        <fullName evidence="6">Resolvase</fullName>
    </submittedName>
</protein>
<dbReference type="PANTHER" id="PTHR30461:SF25">
    <property type="entry name" value="RESOLVASE-RELATED"/>
    <property type="match status" value="1"/>
</dbReference>
<dbReference type="PROSITE" id="PS51736">
    <property type="entry name" value="RECOMBINASES_3"/>
    <property type="match status" value="1"/>
</dbReference>
<gene>
    <name evidence="6" type="ORF">MES5069_230028</name>
</gene>
<sequence>MSFIRAYLRASTKEQDATRARQDLVRFAEERGLRIASYHIENESGATLHRPELQKLIADAYEGDVILLEQVDRLSRLNSDDWNKLRADLKAKRLRIVALDLPTSWTMAGGDADAFTSRMFEAINDMLLDMLAAIARKDYEDRRRRSAQGIERAKLAGLYKGRSEDAELLFRVEEALRAGLSWGKTIKTVGCSRATVAKVAQRVRTADPTAN</sequence>
<evidence type="ECO:0000256" key="2">
    <source>
        <dbReference type="ARBA" id="ARBA00023125"/>
    </source>
</evidence>
<dbReference type="InterPro" id="IPR006119">
    <property type="entry name" value="Resolv_N"/>
</dbReference>
<keyword evidence="2" id="KW-0238">DNA-binding</keyword>
<reference evidence="6 7" key="1">
    <citation type="submission" date="2022-03" db="EMBL/GenBank/DDBJ databases">
        <authorList>
            <person name="Brunel B."/>
        </authorList>
    </citation>
    <scope>NUCLEOTIDE SEQUENCE [LARGE SCALE GENOMIC DNA]</scope>
    <source>
        <strain evidence="6">STM5069sample</strain>
    </source>
</reference>
<organism evidence="6 7">
    <name type="scientific">Mesorhizobium escarrei</name>
    <dbReference type="NCBI Taxonomy" id="666018"/>
    <lineage>
        <taxon>Bacteria</taxon>
        <taxon>Pseudomonadati</taxon>
        <taxon>Pseudomonadota</taxon>
        <taxon>Alphaproteobacteria</taxon>
        <taxon>Hyphomicrobiales</taxon>
        <taxon>Phyllobacteriaceae</taxon>
        <taxon>Mesorhizobium</taxon>
    </lineage>
</organism>
<dbReference type="InterPro" id="IPR050639">
    <property type="entry name" value="SSR_resolvase"/>
</dbReference>
<evidence type="ECO:0000256" key="3">
    <source>
        <dbReference type="ARBA" id="ARBA00023172"/>
    </source>
</evidence>
<dbReference type="PANTHER" id="PTHR30461">
    <property type="entry name" value="DNA-INVERTASE FROM LAMBDOID PROPHAGE"/>
    <property type="match status" value="1"/>
</dbReference>
<dbReference type="Gene3D" id="3.40.50.1390">
    <property type="entry name" value="Resolvase, N-terminal catalytic domain"/>
    <property type="match status" value="1"/>
</dbReference>